<dbReference type="AlphaFoldDB" id="A0A158KEF8"/>
<dbReference type="EMBL" id="FCON02000081">
    <property type="protein sequence ID" value="SAL78940.1"/>
    <property type="molecule type" value="Genomic_DNA"/>
</dbReference>
<dbReference type="RefSeq" id="WP_087647554.1">
    <property type="nucleotide sequence ID" value="NZ_FCON02000081.1"/>
</dbReference>
<dbReference type="PANTHER" id="PTHR11365:SF23">
    <property type="entry name" value="HYPOTHETICAL 5-OXOPROLINASE (EUROFUNG)-RELATED"/>
    <property type="match status" value="1"/>
</dbReference>
<protein>
    <submittedName>
        <fullName evidence="2">5-oxoprolinase (ATP-hydrolyzing)</fullName>
    </submittedName>
</protein>
<accession>A0A158KEF8</accession>
<dbReference type="Pfam" id="PF02538">
    <property type="entry name" value="Hydantoinase_B"/>
    <property type="match status" value="1"/>
</dbReference>
<gene>
    <name evidence="2" type="ORF">AWB68_05529</name>
</gene>
<reference evidence="2" key="1">
    <citation type="submission" date="2016-01" db="EMBL/GenBank/DDBJ databases">
        <authorList>
            <person name="Peeters C."/>
        </authorList>
    </citation>
    <scope>NUCLEOTIDE SEQUENCE [LARGE SCALE GENOMIC DNA]</scope>
    <source>
        <strain evidence="2">LMG 22940</strain>
    </source>
</reference>
<dbReference type="InterPro" id="IPR003692">
    <property type="entry name" value="Hydantoinase_B"/>
</dbReference>
<evidence type="ECO:0000313" key="2">
    <source>
        <dbReference type="EMBL" id="SAL78940.1"/>
    </source>
</evidence>
<organism evidence="2 3">
    <name type="scientific">Caballeronia choica</name>
    <dbReference type="NCBI Taxonomy" id="326476"/>
    <lineage>
        <taxon>Bacteria</taxon>
        <taxon>Pseudomonadati</taxon>
        <taxon>Pseudomonadota</taxon>
        <taxon>Betaproteobacteria</taxon>
        <taxon>Burkholderiales</taxon>
        <taxon>Burkholderiaceae</taxon>
        <taxon>Caballeronia</taxon>
    </lineage>
</organism>
<sequence length="586" mass="64572">MVDRITAEIVRQYLETVSEEISKTMENTSVSPAFSEAHDYSTGIFFARGTQVDLLARANSQPVHIYASLTSVEAMLSEFKYNLNEGDMIIATDPYFGGSHLPDWTVMKPIFYNNKPVFFPAVRAHFMEIGGPVPGGYNSKANEIWQEGFRLAPMKICEKGEMRRDVIDLLRANNRLPEAMMGDLNAMIGSCKVGEDRILRLIEKYGLETTIDTIDYLLDYSEKQVRSVIAAWPDGVYRGQSILDHDFGGGEDINVDVAITVEGDSCSVDLTGTHEQTQGFINSAPGNSLSWVYTEFSVAMAGIPVNSGFFRPIKVHLPRGTVVNPYSPAPVGNSTLCIGNDIGQATMKALEKVVPERTGSAFIDLTIDVIFGLNKRYDSELYISFDYSAAPVSSGGAYGADGWGGYAAPHGSLRIPSFELMEVLFPFLYLQNEYGIDTAAPGRWRGSPAHLMQRRATTDAVGNHFQVQHSRYPLKGFAGGSDSVGNLVVLDYTGRNEEPVYIARESYFQQPGEIVFARKQGGGGWGDPFERDPELVLRDVFDEYVSPRSAFEDYGVVIVEMDLPRVDLAETRALRARLRAAVPAAG</sequence>
<feature type="domain" description="Hydantoinase B/oxoprolinase" evidence="1">
    <location>
        <begin position="3"/>
        <end position="528"/>
    </location>
</feature>
<evidence type="ECO:0000259" key="1">
    <source>
        <dbReference type="Pfam" id="PF02538"/>
    </source>
</evidence>
<dbReference type="GO" id="GO:0005829">
    <property type="term" value="C:cytosol"/>
    <property type="evidence" value="ECO:0007669"/>
    <property type="project" value="TreeGrafter"/>
</dbReference>
<evidence type="ECO:0000313" key="3">
    <source>
        <dbReference type="Proteomes" id="UP000054770"/>
    </source>
</evidence>
<dbReference type="InterPro" id="IPR045079">
    <property type="entry name" value="Oxoprolinase-like"/>
</dbReference>
<name>A0A158KEF8_9BURK</name>
<dbReference type="PANTHER" id="PTHR11365">
    <property type="entry name" value="5-OXOPROLINASE RELATED"/>
    <property type="match status" value="1"/>
</dbReference>
<keyword evidence="3" id="KW-1185">Reference proteome</keyword>
<dbReference type="OrthoDB" id="8612863at2"/>
<dbReference type="GO" id="GO:0006749">
    <property type="term" value="P:glutathione metabolic process"/>
    <property type="evidence" value="ECO:0007669"/>
    <property type="project" value="TreeGrafter"/>
</dbReference>
<dbReference type="GO" id="GO:0017168">
    <property type="term" value="F:5-oxoprolinase (ATP-hydrolyzing) activity"/>
    <property type="evidence" value="ECO:0007669"/>
    <property type="project" value="TreeGrafter"/>
</dbReference>
<dbReference type="Proteomes" id="UP000054770">
    <property type="component" value="Unassembled WGS sequence"/>
</dbReference>
<comment type="caution">
    <text evidence="2">The sequence shown here is derived from an EMBL/GenBank/DDBJ whole genome shotgun (WGS) entry which is preliminary data.</text>
</comment>
<proteinExistence type="predicted"/>